<evidence type="ECO:0000313" key="2">
    <source>
        <dbReference type="Proteomes" id="UP001597083"/>
    </source>
</evidence>
<keyword evidence="2" id="KW-1185">Reference proteome</keyword>
<comment type="caution">
    <text evidence="1">The sequence shown here is derived from an EMBL/GenBank/DDBJ whole genome shotgun (WGS) entry which is preliminary data.</text>
</comment>
<sequence length="132" mass="14422">MSDHLRALSGGLGNARPIRQCSSLSDEISTGAVNLARMPEPTMRQLFEAFRLEMRYDRRTNKVHCQVTTAPAVIPAQRTAASAVLKDQRPAQDNDRARVYGLPPAGSQPDTCTQHIHNASCTITLPHAYALA</sequence>
<protein>
    <submittedName>
        <fullName evidence="1">Uncharacterized protein</fullName>
    </submittedName>
</protein>
<dbReference type="Proteomes" id="UP001597083">
    <property type="component" value="Unassembled WGS sequence"/>
</dbReference>
<evidence type="ECO:0000313" key="1">
    <source>
        <dbReference type="EMBL" id="MFD0856393.1"/>
    </source>
</evidence>
<organism evidence="1 2">
    <name type="scientific">Actinomadura adrarensis</name>
    <dbReference type="NCBI Taxonomy" id="1819600"/>
    <lineage>
        <taxon>Bacteria</taxon>
        <taxon>Bacillati</taxon>
        <taxon>Actinomycetota</taxon>
        <taxon>Actinomycetes</taxon>
        <taxon>Streptosporangiales</taxon>
        <taxon>Thermomonosporaceae</taxon>
        <taxon>Actinomadura</taxon>
    </lineage>
</organism>
<name>A0ABW3CPC2_9ACTN</name>
<accession>A0ABW3CPC2</accession>
<reference evidence="2" key="1">
    <citation type="journal article" date="2019" name="Int. J. Syst. Evol. Microbiol.">
        <title>The Global Catalogue of Microorganisms (GCM) 10K type strain sequencing project: providing services to taxonomists for standard genome sequencing and annotation.</title>
        <authorList>
            <consortium name="The Broad Institute Genomics Platform"/>
            <consortium name="The Broad Institute Genome Sequencing Center for Infectious Disease"/>
            <person name="Wu L."/>
            <person name="Ma J."/>
        </authorList>
    </citation>
    <scope>NUCLEOTIDE SEQUENCE [LARGE SCALE GENOMIC DNA]</scope>
    <source>
        <strain evidence="2">JCM 31696</strain>
    </source>
</reference>
<gene>
    <name evidence="1" type="ORF">ACFQ07_29405</name>
</gene>
<dbReference type="EMBL" id="JBHTIR010004096">
    <property type="protein sequence ID" value="MFD0856393.1"/>
    <property type="molecule type" value="Genomic_DNA"/>
</dbReference>
<proteinExistence type="predicted"/>